<dbReference type="AlphaFoldDB" id="A0A3N6PNG1"/>
<feature type="transmembrane region" description="Helical" evidence="1">
    <location>
        <begin position="38"/>
        <end position="57"/>
    </location>
</feature>
<reference evidence="2 3" key="1">
    <citation type="journal article" date="2018" name="ACS Chem. Biol.">
        <title>Ketoreductase domain dysfunction expands chemodiversity: malyngamide biosynthesis in the cyanobacterium Okeania hirsuta.</title>
        <authorList>
            <person name="Moss N.A."/>
            <person name="Leao T."/>
            <person name="Rankin M."/>
            <person name="McCullough T.M."/>
            <person name="Qu P."/>
            <person name="Korobeynikov A."/>
            <person name="Smith J.L."/>
            <person name="Gerwick L."/>
            <person name="Gerwick W.H."/>
        </authorList>
    </citation>
    <scope>NUCLEOTIDE SEQUENCE [LARGE SCALE GENOMIC DNA]</scope>
    <source>
        <strain evidence="2 3">PAB10Feb10-1</strain>
    </source>
</reference>
<keyword evidence="3" id="KW-1185">Reference proteome</keyword>
<accession>A0A3N6PNG1</accession>
<keyword evidence="1" id="KW-0812">Transmembrane</keyword>
<keyword evidence="1" id="KW-0472">Membrane</keyword>
<keyword evidence="1" id="KW-1133">Transmembrane helix</keyword>
<gene>
    <name evidence="2" type="ORF">D5R40_22155</name>
</gene>
<comment type="caution">
    <text evidence="2">The sequence shown here is derived from an EMBL/GenBank/DDBJ whole genome shotgun (WGS) entry which is preliminary data.</text>
</comment>
<evidence type="ECO:0000313" key="3">
    <source>
        <dbReference type="Proteomes" id="UP000269154"/>
    </source>
</evidence>
<evidence type="ECO:0000313" key="2">
    <source>
        <dbReference type="EMBL" id="RQH32636.1"/>
    </source>
</evidence>
<dbReference type="Proteomes" id="UP000269154">
    <property type="component" value="Unassembled WGS sequence"/>
</dbReference>
<proteinExistence type="predicted"/>
<dbReference type="EMBL" id="RCBY01000152">
    <property type="protein sequence ID" value="RQH32636.1"/>
    <property type="molecule type" value="Genomic_DNA"/>
</dbReference>
<evidence type="ECO:0000256" key="1">
    <source>
        <dbReference type="SAM" id="Phobius"/>
    </source>
</evidence>
<protein>
    <submittedName>
        <fullName evidence="2">Uncharacterized protein</fullName>
    </submittedName>
</protein>
<sequence length="200" mass="22125">MNSKPIDLFIMPNISNINFSNLFLKKFSLSIKFFHWRWIYLLGVFSYGLLIVNPELATAQANKKSFKICSEELLSVGLSEAEVANACGAALKPRGLSGCVTKIYDSTTEELSAEDILFNCQRVRRVDELGTCVETINESIQDKSNEAAILESCRLSLLPERFSSCVVGLSANVELTTEELLSNCLNPDAEISDISPDEES</sequence>
<organism evidence="2 3">
    <name type="scientific">Okeania hirsuta</name>
    <dbReference type="NCBI Taxonomy" id="1458930"/>
    <lineage>
        <taxon>Bacteria</taxon>
        <taxon>Bacillati</taxon>
        <taxon>Cyanobacteriota</taxon>
        <taxon>Cyanophyceae</taxon>
        <taxon>Oscillatoriophycideae</taxon>
        <taxon>Oscillatoriales</taxon>
        <taxon>Microcoleaceae</taxon>
        <taxon>Okeania</taxon>
    </lineage>
</organism>
<dbReference type="OrthoDB" id="425719at2"/>
<name>A0A3N6PNG1_9CYAN</name>